<reference evidence="9" key="1">
    <citation type="journal article" date="2020" name="Stud. Mycol.">
        <title>101 Dothideomycetes genomes: a test case for predicting lifestyles and emergence of pathogens.</title>
        <authorList>
            <person name="Haridas S."/>
            <person name="Albert R."/>
            <person name="Binder M."/>
            <person name="Bloem J."/>
            <person name="Labutti K."/>
            <person name="Salamov A."/>
            <person name="Andreopoulos B."/>
            <person name="Baker S."/>
            <person name="Barry K."/>
            <person name="Bills G."/>
            <person name="Bluhm B."/>
            <person name="Cannon C."/>
            <person name="Castanera R."/>
            <person name="Culley D."/>
            <person name="Daum C."/>
            <person name="Ezra D."/>
            <person name="Gonzalez J."/>
            <person name="Henrissat B."/>
            <person name="Kuo A."/>
            <person name="Liang C."/>
            <person name="Lipzen A."/>
            <person name="Lutzoni F."/>
            <person name="Magnuson J."/>
            <person name="Mondo S."/>
            <person name="Nolan M."/>
            <person name="Ohm R."/>
            <person name="Pangilinan J."/>
            <person name="Park H.-J."/>
            <person name="Ramirez L."/>
            <person name="Alfaro M."/>
            <person name="Sun H."/>
            <person name="Tritt A."/>
            <person name="Yoshinaga Y."/>
            <person name="Zwiers L.-H."/>
            <person name="Turgeon B."/>
            <person name="Goodwin S."/>
            <person name="Spatafora J."/>
            <person name="Crous P."/>
            <person name="Grigoriev I."/>
        </authorList>
    </citation>
    <scope>NUCLEOTIDE SEQUENCE</scope>
    <source>
        <strain evidence="9">CBS 119925</strain>
    </source>
</reference>
<evidence type="ECO:0000256" key="5">
    <source>
        <dbReference type="ARBA" id="ARBA00022777"/>
    </source>
</evidence>
<dbReference type="SUPFAM" id="SSF63862">
    <property type="entry name" value="Thiamin pyrophosphokinase, substrate-binding domain"/>
    <property type="match status" value="1"/>
</dbReference>
<dbReference type="AlphaFoldDB" id="A0A6A6V3H3"/>
<dbReference type="Gene3D" id="3.40.50.10240">
    <property type="entry name" value="Thiamin pyrophosphokinase, catalytic domain"/>
    <property type="match status" value="1"/>
</dbReference>
<dbReference type="Pfam" id="PF04265">
    <property type="entry name" value="TPK_B1_binding"/>
    <property type="match status" value="1"/>
</dbReference>
<dbReference type="NCBIfam" id="TIGR01378">
    <property type="entry name" value="thi_PPkinase"/>
    <property type="match status" value="1"/>
</dbReference>
<evidence type="ECO:0000256" key="6">
    <source>
        <dbReference type="ARBA" id="ARBA00022840"/>
    </source>
</evidence>
<name>A0A6A6V3H3_9PLEO</name>
<comment type="similarity">
    <text evidence="2 7">Belongs to the thiamine pyrophosphokinase family.</text>
</comment>
<dbReference type="GO" id="GO:0016301">
    <property type="term" value="F:kinase activity"/>
    <property type="evidence" value="ECO:0007669"/>
    <property type="project" value="UniProtKB-UniRule"/>
</dbReference>
<dbReference type="GO" id="GO:0004788">
    <property type="term" value="F:thiamine diphosphokinase activity"/>
    <property type="evidence" value="ECO:0007669"/>
    <property type="project" value="UniProtKB-UniRule"/>
</dbReference>
<sequence>MTLPETNRLSPALLFENDDGLDQCGTVLVILNQPISNFNVFEQLWRHARFRICADGGANRLYDLLNGMSTARTEDYLPDAVHGDLDSLRADVRDYYIAHGVAVSKDADQESTDFGKAMQMVARRQPSIRQQDIIISGGLGGRVDQGLGLLHEIFREESRNARIRLWLVSESSVSFTLKPGRNMLQGLASTGLFTRNVGIVPIYGRAVITTSGLGWDVQDWDTQMGTQVSTSNHVVSDDVVIETNAPVLFTIELDLAELAKRRASSEGRV</sequence>
<dbReference type="PANTHER" id="PTHR13622:SF8">
    <property type="entry name" value="THIAMIN PYROPHOSPHOKINASE 1"/>
    <property type="match status" value="1"/>
</dbReference>
<dbReference type="InterPro" id="IPR036759">
    <property type="entry name" value="TPK_catalytic_sf"/>
</dbReference>
<dbReference type="InterPro" id="IPR006282">
    <property type="entry name" value="Thi_PPkinase"/>
</dbReference>
<evidence type="ECO:0000256" key="3">
    <source>
        <dbReference type="ARBA" id="ARBA00022679"/>
    </source>
</evidence>
<keyword evidence="3 7" id="KW-0808">Transferase</keyword>
<dbReference type="InterPro" id="IPR007371">
    <property type="entry name" value="TPK_catalytic"/>
</dbReference>
<evidence type="ECO:0000256" key="1">
    <source>
        <dbReference type="ARBA" id="ARBA00005078"/>
    </source>
</evidence>
<dbReference type="EC" id="2.7.6.2" evidence="7"/>
<dbReference type="InterPro" id="IPR036371">
    <property type="entry name" value="TPK_B1-bd_sf"/>
</dbReference>
<keyword evidence="5 7" id="KW-0418">Kinase</keyword>
<dbReference type="InterPro" id="IPR007373">
    <property type="entry name" value="Thiamin_PyroPKinase_B1-bd"/>
</dbReference>
<dbReference type="GO" id="GO:0006772">
    <property type="term" value="P:thiamine metabolic process"/>
    <property type="evidence" value="ECO:0007669"/>
    <property type="project" value="InterPro"/>
</dbReference>
<evidence type="ECO:0000256" key="4">
    <source>
        <dbReference type="ARBA" id="ARBA00022741"/>
    </source>
</evidence>
<dbReference type="SMART" id="SM00983">
    <property type="entry name" value="TPK_B1_binding"/>
    <property type="match status" value="1"/>
</dbReference>
<dbReference type="InterPro" id="IPR016966">
    <property type="entry name" value="Thiamin_pyrophosphokinase_euk"/>
</dbReference>
<dbReference type="GO" id="GO:0030975">
    <property type="term" value="F:thiamine binding"/>
    <property type="evidence" value="ECO:0007669"/>
    <property type="project" value="UniProtKB-UniRule"/>
</dbReference>
<organism evidence="9 10">
    <name type="scientific">Sporormia fimetaria CBS 119925</name>
    <dbReference type="NCBI Taxonomy" id="1340428"/>
    <lineage>
        <taxon>Eukaryota</taxon>
        <taxon>Fungi</taxon>
        <taxon>Dikarya</taxon>
        <taxon>Ascomycota</taxon>
        <taxon>Pezizomycotina</taxon>
        <taxon>Dothideomycetes</taxon>
        <taxon>Pleosporomycetidae</taxon>
        <taxon>Pleosporales</taxon>
        <taxon>Sporormiaceae</taxon>
        <taxon>Sporormia</taxon>
    </lineage>
</organism>
<dbReference type="EMBL" id="MU006589">
    <property type="protein sequence ID" value="KAF2744399.1"/>
    <property type="molecule type" value="Genomic_DNA"/>
</dbReference>
<feature type="domain" description="Thiamin pyrophosphokinase thiamin-binding" evidence="8">
    <location>
        <begin position="191"/>
        <end position="247"/>
    </location>
</feature>
<dbReference type="GO" id="GO:0005524">
    <property type="term" value="F:ATP binding"/>
    <property type="evidence" value="ECO:0007669"/>
    <property type="project" value="UniProtKB-UniRule"/>
</dbReference>
<dbReference type="CDD" id="cd07995">
    <property type="entry name" value="TPK"/>
    <property type="match status" value="1"/>
</dbReference>
<evidence type="ECO:0000256" key="7">
    <source>
        <dbReference type="PIRNR" id="PIRNR031057"/>
    </source>
</evidence>
<gene>
    <name evidence="9" type="ORF">M011DRAFT_496333</name>
</gene>
<keyword evidence="10" id="KW-1185">Reference proteome</keyword>
<dbReference type="GO" id="GO:0009229">
    <property type="term" value="P:thiamine diphosphate biosynthetic process"/>
    <property type="evidence" value="ECO:0007669"/>
    <property type="project" value="UniProtKB-UniRule"/>
</dbReference>
<evidence type="ECO:0000313" key="10">
    <source>
        <dbReference type="Proteomes" id="UP000799440"/>
    </source>
</evidence>
<evidence type="ECO:0000259" key="8">
    <source>
        <dbReference type="SMART" id="SM00983"/>
    </source>
</evidence>
<proteinExistence type="inferred from homology"/>
<dbReference type="Proteomes" id="UP000799440">
    <property type="component" value="Unassembled WGS sequence"/>
</dbReference>
<dbReference type="UniPathway" id="UPA00060">
    <property type="reaction ID" value="UER00597"/>
</dbReference>
<dbReference type="OrthoDB" id="25149at2759"/>
<comment type="pathway">
    <text evidence="1 7">Cofactor biosynthesis; thiamine diphosphate biosynthesis; thiamine diphosphate from thiamine: step 1/1.</text>
</comment>
<evidence type="ECO:0000313" key="9">
    <source>
        <dbReference type="EMBL" id="KAF2744399.1"/>
    </source>
</evidence>
<dbReference type="Pfam" id="PF04263">
    <property type="entry name" value="TPK_catalytic"/>
    <property type="match status" value="1"/>
</dbReference>
<dbReference type="PIRSF" id="PIRSF031057">
    <property type="entry name" value="Thiamin_pyrophosphokinase"/>
    <property type="match status" value="1"/>
</dbReference>
<dbReference type="PANTHER" id="PTHR13622">
    <property type="entry name" value="THIAMIN PYROPHOSPHOKINASE"/>
    <property type="match status" value="1"/>
</dbReference>
<evidence type="ECO:0000256" key="2">
    <source>
        <dbReference type="ARBA" id="ARBA00006785"/>
    </source>
</evidence>
<dbReference type="SUPFAM" id="SSF63999">
    <property type="entry name" value="Thiamin pyrophosphokinase, catalytic domain"/>
    <property type="match status" value="1"/>
</dbReference>
<protein>
    <recommendedName>
        <fullName evidence="7">Thiamine pyrophosphokinase</fullName>
        <ecNumber evidence="7">2.7.6.2</ecNumber>
    </recommendedName>
</protein>
<accession>A0A6A6V3H3</accession>
<keyword evidence="6 7" id="KW-0067">ATP-binding</keyword>
<comment type="catalytic activity">
    <reaction evidence="7">
        <text>thiamine + ATP = thiamine diphosphate + AMP + H(+)</text>
        <dbReference type="Rhea" id="RHEA:11576"/>
        <dbReference type="ChEBI" id="CHEBI:15378"/>
        <dbReference type="ChEBI" id="CHEBI:18385"/>
        <dbReference type="ChEBI" id="CHEBI:30616"/>
        <dbReference type="ChEBI" id="CHEBI:58937"/>
        <dbReference type="ChEBI" id="CHEBI:456215"/>
    </reaction>
</comment>
<keyword evidence="4 7" id="KW-0547">Nucleotide-binding</keyword>